<dbReference type="SUPFAM" id="SSF49303">
    <property type="entry name" value="beta-Galactosidase/glucuronidase domain"/>
    <property type="match status" value="2"/>
</dbReference>
<dbReference type="Pfam" id="PF02929">
    <property type="entry name" value="Bgal_small_N"/>
    <property type="match status" value="1"/>
</dbReference>
<dbReference type="AlphaFoldDB" id="A0A0Q0W6D3"/>
<evidence type="ECO:0000256" key="5">
    <source>
        <dbReference type="ARBA" id="ARBA00012756"/>
    </source>
</evidence>
<dbReference type="PROSITE" id="PS00719">
    <property type="entry name" value="GLYCOSYL_HYDROL_F2_1"/>
    <property type="match status" value="1"/>
</dbReference>
<gene>
    <name evidence="12" type="ORF">RC62_635</name>
</gene>
<dbReference type="InterPro" id="IPR014718">
    <property type="entry name" value="GH-type_carb-bd"/>
</dbReference>
<dbReference type="PANTHER" id="PTHR46323:SF2">
    <property type="entry name" value="BETA-GALACTOSIDASE"/>
    <property type="match status" value="1"/>
</dbReference>
<dbReference type="Pfam" id="PF16353">
    <property type="entry name" value="LacZ_4"/>
    <property type="match status" value="1"/>
</dbReference>
<dbReference type="SUPFAM" id="SSF49785">
    <property type="entry name" value="Galactose-binding domain-like"/>
    <property type="match status" value="1"/>
</dbReference>
<evidence type="ECO:0000256" key="4">
    <source>
        <dbReference type="ARBA" id="ARBA00011245"/>
    </source>
</evidence>
<comment type="catalytic activity">
    <reaction evidence="1 10">
        <text>Hydrolysis of terminal non-reducing beta-D-galactose residues in beta-D-galactosides.</text>
        <dbReference type="EC" id="3.2.1.23"/>
    </reaction>
</comment>
<dbReference type="Gene3D" id="3.20.20.80">
    <property type="entry name" value="Glycosidases"/>
    <property type="match status" value="1"/>
</dbReference>
<comment type="cofactor">
    <cofactor evidence="2">
        <name>Ca(2+)</name>
        <dbReference type="ChEBI" id="CHEBI:29108"/>
    </cofactor>
</comment>
<dbReference type="Gene3D" id="2.70.98.10">
    <property type="match status" value="1"/>
</dbReference>
<dbReference type="Pfam" id="PF00703">
    <property type="entry name" value="Glyco_hydro_2"/>
    <property type="match status" value="1"/>
</dbReference>
<evidence type="ECO:0000256" key="2">
    <source>
        <dbReference type="ARBA" id="ARBA00001913"/>
    </source>
</evidence>
<evidence type="ECO:0000256" key="10">
    <source>
        <dbReference type="RuleBase" id="RU361154"/>
    </source>
</evidence>
<dbReference type="GO" id="GO:0030246">
    <property type="term" value="F:carbohydrate binding"/>
    <property type="evidence" value="ECO:0007669"/>
    <property type="project" value="InterPro"/>
</dbReference>
<dbReference type="InterPro" id="IPR006101">
    <property type="entry name" value="Glyco_hydro_2"/>
</dbReference>
<dbReference type="InterPro" id="IPR006104">
    <property type="entry name" value="Glyco_hydro_2_N"/>
</dbReference>
<keyword evidence="8 10" id="KW-0326">Glycosidase</keyword>
<dbReference type="InterPro" id="IPR013783">
    <property type="entry name" value="Ig-like_fold"/>
</dbReference>
<dbReference type="InterPro" id="IPR008979">
    <property type="entry name" value="Galactose-bd-like_sf"/>
</dbReference>
<dbReference type="Gene3D" id="2.60.40.10">
    <property type="entry name" value="Immunoglobulins"/>
    <property type="match status" value="2"/>
</dbReference>
<dbReference type="EMBL" id="JRLF01000011">
    <property type="protein sequence ID" value="KQB39951.1"/>
    <property type="molecule type" value="Genomic_DNA"/>
</dbReference>
<evidence type="ECO:0000259" key="11">
    <source>
        <dbReference type="SMART" id="SM01038"/>
    </source>
</evidence>
<dbReference type="GO" id="GO:0004565">
    <property type="term" value="F:beta-galactosidase activity"/>
    <property type="evidence" value="ECO:0007669"/>
    <property type="project" value="UniProtKB-EC"/>
</dbReference>
<dbReference type="InterPro" id="IPR004199">
    <property type="entry name" value="B-gal_small/dom_5"/>
</dbReference>
<evidence type="ECO:0000256" key="7">
    <source>
        <dbReference type="ARBA" id="ARBA00022837"/>
    </source>
</evidence>
<evidence type="ECO:0000256" key="3">
    <source>
        <dbReference type="ARBA" id="ARBA00007401"/>
    </source>
</evidence>
<keyword evidence="6 10" id="KW-0378">Hydrolase</keyword>
<dbReference type="SMART" id="SM01038">
    <property type="entry name" value="Bgal_small_N"/>
    <property type="match status" value="1"/>
</dbReference>
<dbReference type="PROSITE" id="PS00608">
    <property type="entry name" value="GLYCOSYL_HYDROL_F2_2"/>
    <property type="match status" value="1"/>
</dbReference>
<sequence length="1107" mass="127464">MSIYIRQFLNFRLSTFNFLSIILLLTINSHAQSVTGEPAGIPELHKKYEFAPWEDPTVTSINRQPSRATAYSYTNIEDALKGDRTKSRLKMLTGDWNFKYASNLKEASKDFYKGKVNGWDKIEVPSNWELKGYDIPIYKSAVYPFRPINPPYIPKDYNGVGSYQRSFTVPENWKDMTVTLHFGAVSSGFQVWLNGEFLGYGEDSFLPSEFDITPYLKEGENVVSVQVIRWTDGSYLEDQDHWRVSGIQREVFIMAEPKLRIQDFFYQTKLDKQYKDASFQLRPKVENLTGEKIKDYTFQAQLYDADNVALFKEPLQKPVIDMINESYPRLDNVRFGMFKENISNPKKWSSEEPNLYTLVMSIKDPNGNITEVKSCKVGFRSIEFSKDNGKMLINGKETYVYGVNRHDQHPTRGKAVTREDIKEDITTIKKFNFNFIRTSHYPNDPYFYDLCDQYGIMVMDEANQETHGIGGKLSNDPKWTNAYLERMTRMVERDKNHPSVVFWSLGNEGGKGPNHAAMAGWVHDFDITRPVHYEPAQGNPRLDGYIDPLDPRYPKTIDHAYRFENPQDEPYVDMVSRFYPGVFTPKFLVDQKKDTRPIIFVEYSHAMGNSVGNLKELWDEFRSLPRVIGGCIWEFKDQGLLKKDSATGQEFFAHGGDFGEKYHDGNFNTKGIVDSNGKPKGSIYENKWIYQPATSTLKDGFQLEIKNRQAVKSLAAYIPVLKILENGNVIKTQILKPFNLEAGQSFILDVKQYLPKLKKDAEYFLNIEFQLSKEELWASKGYVVAEDQFLLKKKDVEIDFKNSKDPKYKTTETDTDFKIKGKTFEINISKANGALNSYVFNGEEQIFSPLLPNFVRPLTDNDKRGWKSHKVLKPWYQAKPKVLSTKMAIGIDGTIITSEYEVIKDSAKVTVAYKISENGVIKVDYSLNATNKLPNIPKIGMQMGVQRKFDQISWYGKGELENYIDRSFGSFVGKYSLPINDFIEHYVKPQENGNRTEVRWMAFTTPQKNEGLLVFKEEKNLSMSAWPYTQENLSAAKHTFDLKDPGFLTVNIDLIQMGVGGNDSWTSVAQPLEQHQIKSGDYKYSFYLVPFQESKNGLEDSLKKFKY</sequence>
<protein>
    <recommendedName>
        <fullName evidence="5 10">Beta-galactosidase</fullName>
        <ecNumber evidence="5 10">3.2.1.23</ecNumber>
    </recommendedName>
    <alternativeName>
        <fullName evidence="9 10">Lactase</fullName>
    </alternativeName>
</protein>
<comment type="similarity">
    <text evidence="3 10">Belongs to the glycosyl hydrolase 2 family.</text>
</comment>
<dbReference type="InterPro" id="IPR050347">
    <property type="entry name" value="Bact_Beta-galactosidase"/>
</dbReference>
<name>A0A0Q0W6D3_9FLAO</name>
<dbReference type="InterPro" id="IPR023232">
    <property type="entry name" value="Glyco_hydro_2_AS"/>
</dbReference>
<dbReference type="GO" id="GO:0009341">
    <property type="term" value="C:beta-galactosidase complex"/>
    <property type="evidence" value="ECO:0007669"/>
    <property type="project" value="InterPro"/>
</dbReference>
<dbReference type="InterPro" id="IPR023230">
    <property type="entry name" value="Glyco_hydro_2_CS"/>
</dbReference>
<dbReference type="PRINTS" id="PR00132">
    <property type="entry name" value="GLHYDRLASE2"/>
</dbReference>
<dbReference type="OrthoDB" id="9801077at2"/>
<dbReference type="SUPFAM" id="SSF51445">
    <property type="entry name" value="(Trans)glycosidases"/>
    <property type="match status" value="1"/>
</dbReference>
<dbReference type="Pfam" id="PF02836">
    <property type="entry name" value="Glyco_hydro_2_C"/>
    <property type="match status" value="1"/>
</dbReference>
<reference evidence="12" key="1">
    <citation type="submission" date="2014-09" db="EMBL/GenBank/DDBJ databases">
        <title>Genome sequence of Flavobacterium aquidurense RC62.</title>
        <authorList>
            <person name="Kim J.F."/>
            <person name="Kwak M.-J."/>
        </authorList>
    </citation>
    <scope>NUCLEOTIDE SEQUENCE [LARGE SCALE GENOMIC DNA]</scope>
    <source>
        <strain evidence="12">RC62</strain>
    </source>
</reference>
<dbReference type="GO" id="GO:0005990">
    <property type="term" value="P:lactose catabolic process"/>
    <property type="evidence" value="ECO:0007669"/>
    <property type="project" value="TreeGrafter"/>
</dbReference>
<dbReference type="InterPro" id="IPR017853">
    <property type="entry name" value="GH"/>
</dbReference>
<dbReference type="Gene3D" id="2.60.120.260">
    <property type="entry name" value="Galactose-binding domain-like"/>
    <property type="match status" value="1"/>
</dbReference>
<dbReference type="PANTHER" id="PTHR46323">
    <property type="entry name" value="BETA-GALACTOSIDASE"/>
    <property type="match status" value="1"/>
</dbReference>
<dbReference type="Proteomes" id="UP000050443">
    <property type="component" value="Unassembled WGS sequence"/>
</dbReference>
<evidence type="ECO:0000313" key="12">
    <source>
        <dbReference type="EMBL" id="KQB39951.1"/>
    </source>
</evidence>
<proteinExistence type="inferred from homology"/>
<organism evidence="12">
    <name type="scientific">Flavobacterium aquidurense</name>
    <dbReference type="NCBI Taxonomy" id="362413"/>
    <lineage>
        <taxon>Bacteria</taxon>
        <taxon>Pseudomonadati</taxon>
        <taxon>Bacteroidota</taxon>
        <taxon>Flavobacteriia</taxon>
        <taxon>Flavobacteriales</taxon>
        <taxon>Flavobacteriaceae</taxon>
        <taxon>Flavobacterium</taxon>
    </lineage>
</organism>
<keyword evidence="7" id="KW-0106">Calcium</keyword>
<feature type="domain" description="Beta galactosidase small chain/" evidence="11">
    <location>
        <begin position="818"/>
        <end position="1089"/>
    </location>
</feature>
<accession>A0A0Q0W6D3</accession>
<evidence type="ECO:0000256" key="8">
    <source>
        <dbReference type="ARBA" id="ARBA00023295"/>
    </source>
</evidence>
<evidence type="ECO:0000256" key="9">
    <source>
        <dbReference type="ARBA" id="ARBA00032230"/>
    </source>
</evidence>
<comment type="caution">
    <text evidence="12">The sequence shown here is derived from an EMBL/GenBank/DDBJ whole genome shotgun (WGS) entry which is preliminary data.</text>
</comment>
<evidence type="ECO:0000256" key="6">
    <source>
        <dbReference type="ARBA" id="ARBA00022801"/>
    </source>
</evidence>
<dbReference type="STRING" id="362413.RC62_635"/>
<dbReference type="InterPro" id="IPR006102">
    <property type="entry name" value="Ig-like_GH2"/>
</dbReference>
<dbReference type="InterPro" id="IPR036156">
    <property type="entry name" value="Beta-gal/glucu_dom_sf"/>
</dbReference>
<dbReference type="PATRIC" id="fig|362413.3.peg.614"/>
<dbReference type="InterPro" id="IPR011013">
    <property type="entry name" value="Gal_mutarotase_sf_dom"/>
</dbReference>
<dbReference type="Pfam" id="PF02837">
    <property type="entry name" value="Glyco_hydro_2_N"/>
    <property type="match status" value="1"/>
</dbReference>
<dbReference type="InterPro" id="IPR006103">
    <property type="entry name" value="Glyco_hydro_2_cat"/>
</dbReference>
<dbReference type="SUPFAM" id="SSF74650">
    <property type="entry name" value="Galactose mutarotase-like"/>
    <property type="match status" value="1"/>
</dbReference>
<evidence type="ECO:0000256" key="1">
    <source>
        <dbReference type="ARBA" id="ARBA00001412"/>
    </source>
</evidence>
<dbReference type="EC" id="3.2.1.23" evidence="5 10"/>
<dbReference type="InterPro" id="IPR032312">
    <property type="entry name" value="LacZ_4"/>
</dbReference>
<comment type="subunit">
    <text evidence="4">Monomer.</text>
</comment>